<dbReference type="InterPro" id="IPR050769">
    <property type="entry name" value="NAT_camello-type"/>
</dbReference>
<dbReference type="OrthoDB" id="162775at2"/>
<dbReference type="AlphaFoldDB" id="A0A0R2CIJ9"/>
<accession>A0A0R2CIJ9</accession>
<keyword evidence="4" id="KW-1185">Reference proteome</keyword>
<feature type="domain" description="N-acetyltransferase" evidence="2">
    <location>
        <begin position="4"/>
        <end position="148"/>
    </location>
</feature>
<evidence type="ECO:0000256" key="1">
    <source>
        <dbReference type="ARBA" id="ARBA00022679"/>
    </source>
</evidence>
<sequence>MADVKISAISSINADLFSLLLEADPSEEIIRGYINRAYKFVAWLSDIPVGILLLLDTHPNTVEIVNIAVSKDFRNQGIGSALLGFSAEWAKGKKYKVIEIGTGSTSFEQLYLYQKFGFRPFSIDHDFFVKNYNQPIIENNLVLKDMIRLQQYL</sequence>
<dbReference type="STRING" id="1423729.FC80_GL000941"/>
<protein>
    <submittedName>
        <fullName evidence="3">Acetyltransferase</fullName>
    </submittedName>
</protein>
<dbReference type="GO" id="GO:0008080">
    <property type="term" value="F:N-acetyltransferase activity"/>
    <property type="evidence" value="ECO:0007669"/>
    <property type="project" value="InterPro"/>
</dbReference>
<dbReference type="Gene3D" id="3.40.630.30">
    <property type="match status" value="1"/>
</dbReference>
<organism evidence="3 4">
    <name type="scientific">Liquorilactobacillus cacaonum DSM 21116</name>
    <dbReference type="NCBI Taxonomy" id="1423729"/>
    <lineage>
        <taxon>Bacteria</taxon>
        <taxon>Bacillati</taxon>
        <taxon>Bacillota</taxon>
        <taxon>Bacilli</taxon>
        <taxon>Lactobacillales</taxon>
        <taxon>Lactobacillaceae</taxon>
        <taxon>Liquorilactobacillus</taxon>
    </lineage>
</organism>
<dbReference type="InterPro" id="IPR016181">
    <property type="entry name" value="Acyl_CoA_acyltransferase"/>
</dbReference>
<dbReference type="PANTHER" id="PTHR13947">
    <property type="entry name" value="GNAT FAMILY N-ACETYLTRANSFERASE"/>
    <property type="match status" value="1"/>
</dbReference>
<evidence type="ECO:0000313" key="4">
    <source>
        <dbReference type="Proteomes" id="UP000051131"/>
    </source>
</evidence>
<evidence type="ECO:0000313" key="3">
    <source>
        <dbReference type="EMBL" id="KRM90946.1"/>
    </source>
</evidence>
<dbReference type="PATRIC" id="fig|1423729.3.peg.952"/>
<proteinExistence type="predicted"/>
<dbReference type="PRINTS" id="PR01754">
    <property type="entry name" value="SACTRNSFRASE"/>
</dbReference>
<dbReference type="RefSeq" id="WP_057829160.1">
    <property type="nucleotide sequence ID" value="NZ_AYZE01000014.1"/>
</dbReference>
<gene>
    <name evidence="3" type="ORF">FC80_GL000941</name>
</gene>
<dbReference type="Pfam" id="PF00583">
    <property type="entry name" value="Acetyltransf_1"/>
    <property type="match status" value="1"/>
</dbReference>
<dbReference type="CDD" id="cd04301">
    <property type="entry name" value="NAT_SF"/>
    <property type="match status" value="1"/>
</dbReference>
<dbReference type="SUPFAM" id="SSF55729">
    <property type="entry name" value="Acyl-CoA N-acyltransferases (Nat)"/>
    <property type="match status" value="1"/>
</dbReference>
<name>A0A0R2CIJ9_9LACO</name>
<dbReference type="Proteomes" id="UP000051131">
    <property type="component" value="Unassembled WGS sequence"/>
</dbReference>
<evidence type="ECO:0000259" key="2">
    <source>
        <dbReference type="PROSITE" id="PS51186"/>
    </source>
</evidence>
<dbReference type="InterPro" id="IPR000182">
    <property type="entry name" value="GNAT_dom"/>
</dbReference>
<dbReference type="EMBL" id="AYZE01000014">
    <property type="protein sequence ID" value="KRM90946.1"/>
    <property type="molecule type" value="Genomic_DNA"/>
</dbReference>
<dbReference type="InterPro" id="IPR008125">
    <property type="entry name" value="Streptothricin_AcTrfase"/>
</dbReference>
<keyword evidence="1 3" id="KW-0808">Transferase</keyword>
<reference evidence="3 4" key="1">
    <citation type="journal article" date="2015" name="Genome Announc.">
        <title>Expanding the biotechnology potential of lactobacilli through comparative genomics of 213 strains and associated genera.</title>
        <authorList>
            <person name="Sun Z."/>
            <person name="Harris H.M."/>
            <person name="McCann A."/>
            <person name="Guo C."/>
            <person name="Argimon S."/>
            <person name="Zhang W."/>
            <person name="Yang X."/>
            <person name="Jeffery I.B."/>
            <person name="Cooney J.C."/>
            <person name="Kagawa T.F."/>
            <person name="Liu W."/>
            <person name="Song Y."/>
            <person name="Salvetti E."/>
            <person name="Wrobel A."/>
            <person name="Rasinkangas P."/>
            <person name="Parkhill J."/>
            <person name="Rea M.C."/>
            <person name="O'Sullivan O."/>
            <person name="Ritari J."/>
            <person name="Douillard F.P."/>
            <person name="Paul Ross R."/>
            <person name="Yang R."/>
            <person name="Briner A.E."/>
            <person name="Felis G.E."/>
            <person name="de Vos W.M."/>
            <person name="Barrangou R."/>
            <person name="Klaenhammer T.R."/>
            <person name="Caufield P.W."/>
            <person name="Cui Y."/>
            <person name="Zhang H."/>
            <person name="O'Toole P.W."/>
        </authorList>
    </citation>
    <scope>NUCLEOTIDE SEQUENCE [LARGE SCALE GENOMIC DNA]</scope>
    <source>
        <strain evidence="3 4">DSM 21116</strain>
    </source>
</reference>
<dbReference type="PROSITE" id="PS51186">
    <property type="entry name" value="GNAT"/>
    <property type="match status" value="1"/>
</dbReference>
<dbReference type="PANTHER" id="PTHR13947:SF37">
    <property type="entry name" value="LD18367P"/>
    <property type="match status" value="1"/>
</dbReference>
<comment type="caution">
    <text evidence="3">The sequence shown here is derived from an EMBL/GenBank/DDBJ whole genome shotgun (WGS) entry which is preliminary data.</text>
</comment>